<evidence type="ECO:0000313" key="7">
    <source>
        <dbReference type="EMBL" id="KAG2482606.1"/>
    </source>
</evidence>
<sequence length="296" mass="31149">LSAERLSRLVVYSFYKNLAYGGSLLLFQFYCGFSGQALIDDISGSFYNVVFTAFPVLVAALQESSAPRPASTLLAHPSLYNARPHLTAPRFWAEGVGLALLHSAACFFIPLYSASPRGTLPLHGLWAVGKTVLVCLVSVVNAELLLTTRSWTRLLGWAVGLSIALPFPVLLLVWRLELASGYVDESSVGVADVLFASSYFWCCLAGVLGLTVGTRYLERAVRWLFLPDPLMGLARQDAARTARERKEGAARTTRRGAGSGGAAREGQGAKPVVEGAGAGGARGPDGGGGGGGAGEA</sequence>
<feature type="transmembrane region" description="Helical" evidence="5">
    <location>
        <begin position="91"/>
        <end position="112"/>
    </location>
</feature>
<evidence type="ECO:0000256" key="4">
    <source>
        <dbReference type="SAM" id="MobiDB-lite"/>
    </source>
</evidence>
<dbReference type="PANTHER" id="PTHR24092:SF150">
    <property type="entry name" value="PHOSPHOLIPID-TRANSPORTING ATPASE"/>
    <property type="match status" value="1"/>
</dbReference>
<evidence type="ECO:0000256" key="5">
    <source>
        <dbReference type="SAM" id="Phobius"/>
    </source>
</evidence>
<dbReference type="AlphaFoldDB" id="A0A836BMW8"/>
<organism evidence="7 8">
    <name type="scientific">Edaphochlamys debaryana</name>
    <dbReference type="NCBI Taxonomy" id="47281"/>
    <lineage>
        <taxon>Eukaryota</taxon>
        <taxon>Viridiplantae</taxon>
        <taxon>Chlorophyta</taxon>
        <taxon>core chlorophytes</taxon>
        <taxon>Chlorophyceae</taxon>
        <taxon>CS clade</taxon>
        <taxon>Chlamydomonadales</taxon>
        <taxon>Chlamydomonadales incertae sedis</taxon>
        <taxon>Edaphochlamys</taxon>
    </lineage>
</organism>
<protein>
    <recommendedName>
        <fullName evidence="6">P-type ATPase C-terminal domain-containing protein</fullName>
    </recommendedName>
</protein>
<keyword evidence="8" id="KW-1185">Reference proteome</keyword>
<keyword evidence="5" id="KW-0812">Transmembrane</keyword>
<keyword evidence="3" id="KW-0460">Magnesium</keyword>
<dbReference type="Pfam" id="PF16212">
    <property type="entry name" value="PhoLip_ATPase_C"/>
    <property type="match status" value="1"/>
</dbReference>
<comment type="subcellular location">
    <subcellularLocation>
        <location evidence="1">Membrane</location>
        <topology evidence="1">Multi-pass membrane protein</topology>
    </subcellularLocation>
</comment>
<evidence type="ECO:0000256" key="1">
    <source>
        <dbReference type="ARBA" id="ARBA00004141"/>
    </source>
</evidence>
<dbReference type="InterPro" id="IPR023298">
    <property type="entry name" value="ATPase_P-typ_TM_dom_sf"/>
</dbReference>
<dbReference type="SUPFAM" id="SSF81665">
    <property type="entry name" value="Calcium ATPase, transmembrane domain M"/>
    <property type="match status" value="1"/>
</dbReference>
<reference evidence="7" key="1">
    <citation type="journal article" date="2020" name="bioRxiv">
        <title>Comparative genomics of Chlamydomonas.</title>
        <authorList>
            <person name="Craig R.J."/>
            <person name="Hasan A.R."/>
            <person name="Ness R.W."/>
            <person name="Keightley P.D."/>
        </authorList>
    </citation>
    <scope>NUCLEOTIDE SEQUENCE</scope>
    <source>
        <strain evidence="7">CCAP 11/70</strain>
    </source>
</reference>
<dbReference type="InterPro" id="IPR032630">
    <property type="entry name" value="P_typ_ATPase_c"/>
</dbReference>
<dbReference type="GO" id="GO:0045332">
    <property type="term" value="P:phospholipid translocation"/>
    <property type="evidence" value="ECO:0007669"/>
    <property type="project" value="TreeGrafter"/>
</dbReference>
<evidence type="ECO:0000259" key="6">
    <source>
        <dbReference type="Pfam" id="PF16212"/>
    </source>
</evidence>
<evidence type="ECO:0000256" key="2">
    <source>
        <dbReference type="ARBA" id="ARBA00022723"/>
    </source>
</evidence>
<feature type="compositionally biased region" description="Gly residues" evidence="4">
    <location>
        <begin position="276"/>
        <end position="296"/>
    </location>
</feature>
<feature type="transmembrane region" description="Helical" evidence="5">
    <location>
        <begin position="45"/>
        <end position="61"/>
    </location>
</feature>
<dbReference type="GO" id="GO:0140326">
    <property type="term" value="F:ATPase-coupled intramembrane lipid transporter activity"/>
    <property type="evidence" value="ECO:0007669"/>
    <property type="project" value="TreeGrafter"/>
</dbReference>
<feature type="transmembrane region" description="Helical" evidence="5">
    <location>
        <begin position="154"/>
        <end position="174"/>
    </location>
</feature>
<proteinExistence type="predicted"/>
<accession>A0A836BMW8</accession>
<keyword evidence="5" id="KW-1133">Transmembrane helix</keyword>
<feature type="transmembrane region" description="Helical" evidence="5">
    <location>
        <begin position="18"/>
        <end position="39"/>
    </location>
</feature>
<comment type="caution">
    <text evidence="7">The sequence shown here is derived from an EMBL/GenBank/DDBJ whole genome shotgun (WGS) entry which is preliminary data.</text>
</comment>
<feature type="transmembrane region" description="Helical" evidence="5">
    <location>
        <begin position="194"/>
        <end position="217"/>
    </location>
</feature>
<keyword evidence="2" id="KW-0479">Metal-binding</keyword>
<name>A0A836BMW8_9CHLO</name>
<gene>
    <name evidence="7" type="ORF">HYH03_018490</name>
</gene>
<feature type="transmembrane region" description="Helical" evidence="5">
    <location>
        <begin position="124"/>
        <end position="142"/>
    </location>
</feature>
<dbReference type="EMBL" id="JAEHOE010000212">
    <property type="protein sequence ID" value="KAG2482606.1"/>
    <property type="molecule type" value="Genomic_DNA"/>
</dbReference>
<dbReference type="GO" id="GO:0046872">
    <property type="term" value="F:metal ion binding"/>
    <property type="evidence" value="ECO:0007669"/>
    <property type="project" value="UniProtKB-KW"/>
</dbReference>
<keyword evidence="5" id="KW-0472">Membrane</keyword>
<dbReference type="GO" id="GO:0005886">
    <property type="term" value="C:plasma membrane"/>
    <property type="evidence" value="ECO:0007669"/>
    <property type="project" value="TreeGrafter"/>
</dbReference>
<feature type="non-terminal residue" evidence="7">
    <location>
        <position position="296"/>
    </location>
</feature>
<feature type="domain" description="P-type ATPase C-terminal" evidence="6">
    <location>
        <begin position="2"/>
        <end position="227"/>
    </location>
</feature>
<feature type="region of interest" description="Disordered" evidence="4">
    <location>
        <begin position="242"/>
        <end position="296"/>
    </location>
</feature>
<dbReference type="OrthoDB" id="543061at2759"/>
<evidence type="ECO:0000313" key="8">
    <source>
        <dbReference type="Proteomes" id="UP000612055"/>
    </source>
</evidence>
<dbReference type="PANTHER" id="PTHR24092">
    <property type="entry name" value="PROBABLE PHOSPHOLIPID-TRANSPORTING ATPASE"/>
    <property type="match status" value="1"/>
</dbReference>
<evidence type="ECO:0000256" key="3">
    <source>
        <dbReference type="ARBA" id="ARBA00022842"/>
    </source>
</evidence>
<dbReference type="Proteomes" id="UP000612055">
    <property type="component" value="Unassembled WGS sequence"/>
</dbReference>